<gene>
    <name evidence="1" type="ORF">V1478_010255</name>
</gene>
<dbReference type="EMBL" id="JAUDFV010000146">
    <property type="protein sequence ID" value="KAL2720679.1"/>
    <property type="molecule type" value="Genomic_DNA"/>
</dbReference>
<name>A0ABD2AJ90_VESSQ</name>
<organism evidence="1 2">
    <name type="scientific">Vespula squamosa</name>
    <name type="common">Southern yellow jacket</name>
    <name type="synonym">Wasp</name>
    <dbReference type="NCBI Taxonomy" id="30214"/>
    <lineage>
        <taxon>Eukaryota</taxon>
        <taxon>Metazoa</taxon>
        <taxon>Ecdysozoa</taxon>
        <taxon>Arthropoda</taxon>
        <taxon>Hexapoda</taxon>
        <taxon>Insecta</taxon>
        <taxon>Pterygota</taxon>
        <taxon>Neoptera</taxon>
        <taxon>Endopterygota</taxon>
        <taxon>Hymenoptera</taxon>
        <taxon>Apocrita</taxon>
        <taxon>Aculeata</taxon>
        <taxon>Vespoidea</taxon>
        <taxon>Vespidae</taxon>
        <taxon>Vespinae</taxon>
        <taxon>Vespula</taxon>
    </lineage>
</organism>
<protein>
    <submittedName>
        <fullName evidence="1">Uncharacterized protein</fullName>
    </submittedName>
</protein>
<proteinExistence type="predicted"/>
<reference evidence="1 2" key="1">
    <citation type="journal article" date="2024" name="Ann. Entomol. Soc. Am.">
        <title>Genomic analyses of the southern and eastern yellowjacket wasps (Hymenoptera: Vespidae) reveal evolutionary signatures of social life.</title>
        <authorList>
            <person name="Catto M.A."/>
            <person name="Caine P.B."/>
            <person name="Orr S.E."/>
            <person name="Hunt B.G."/>
            <person name="Goodisman M.A.D."/>
        </authorList>
    </citation>
    <scope>NUCLEOTIDE SEQUENCE [LARGE SCALE GENOMIC DNA]</scope>
    <source>
        <strain evidence="1">233</strain>
        <tissue evidence="1">Head and thorax</tissue>
    </source>
</reference>
<evidence type="ECO:0000313" key="1">
    <source>
        <dbReference type="EMBL" id="KAL2720679.1"/>
    </source>
</evidence>
<dbReference type="Proteomes" id="UP001607302">
    <property type="component" value="Unassembled WGS sequence"/>
</dbReference>
<dbReference type="AlphaFoldDB" id="A0ABD2AJ90"/>
<sequence length="118" mass="13658">MVDCTVTPRNVPTAMEISIEAVGRRRLARCQRTLRFAVPLVSPDFRAFASGLCEAPSSGKFSLCFDRTDARRSEERYTIVRYSSFTRLLAERKTKEKDEARYLRSYRSPLPIRPVDRH</sequence>
<comment type="caution">
    <text evidence="1">The sequence shown here is derived from an EMBL/GenBank/DDBJ whole genome shotgun (WGS) entry which is preliminary data.</text>
</comment>
<evidence type="ECO:0000313" key="2">
    <source>
        <dbReference type="Proteomes" id="UP001607302"/>
    </source>
</evidence>
<keyword evidence="2" id="KW-1185">Reference proteome</keyword>
<accession>A0ABD2AJ90</accession>